<keyword evidence="7" id="KW-0679">Respiratory chain</keyword>
<proteinExistence type="inferred from homology"/>
<evidence type="ECO:0000256" key="6">
    <source>
        <dbReference type="ARBA" id="ARBA00022448"/>
    </source>
</evidence>
<evidence type="ECO:0000256" key="9">
    <source>
        <dbReference type="ARBA" id="ARBA00022792"/>
    </source>
</evidence>
<dbReference type="PANTHER" id="PTHR15222">
    <property type="entry name" value="NADH DEHYDROGENASE [UBIQUINONE] 1 BETA SUBCOMPLEX SUBUNIT 1"/>
    <property type="match status" value="1"/>
</dbReference>
<evidence type="ECO:0000256" key="7">
    <source>
        <dbReference type="ARBA" id="ARBA00022660"/>
    </source>
</evidence>
<dbReference type="Pfam" id="PF08040">
    <property type="entry name" value="NADH_oxidored"/>
    <property type="match status" value="1"/>
</dbReference>
<evidence type="ECO:0000313" key="17">
    <source>
        <dbReference type="EMBL" id="KAL1277016.1"/>
    </source>
</evidence>
<dbReference type="Proteomes" id="UP001558613">
    <property type="component" value="Unassembled WGS sequence"/>
</dbReference>
<accession>A0ABR3NJ50</accession>
<sequence>MKHQPFLRCRPSLDSTTDSSRTGAYQRKLAEGIMVNFAAAIRTHWVNILVPLGFVIGVYLDRWNDQKLTAFRNKSALYSRYIN</sequence>
<evidence type="ECO:0000256" key="2">
    <source>
        <dbReference type="ARBA" id="ARBA00004298"/>
    </source>
</evidence>
<evidence type="ECO:0000256" key="13">
    <source>
        <dbReference type="ARBA" id="ARBA00023136"/>
    </source>
</evidence>
<name>A0ABR3NJ50_9TELE</name>
<evidence type="ECO:0000256" key="8">
    <source>
        <dbReference type="ARBA" id="ARBA00022692"/>
    </source>
</evidence>
<evidence type="ECO:0000256" key="11">
    <source>
        <dbReference type="ARBA" id="ARBA00022989"/>
    </source>
</evidence>
<organism evidence="17 18">
    <name type="scientific">Cirrhinus molitorella</name>
    <name type="common">mud carp</name>
    <dbReference type="NCBI Taxonomy" id="172907"/>
    <lineage>
        <taxon>Eukaryota</taxon>
        <taxon>Metazoa</taxon>
        <taxon>Chordata</taxon>
        <taxon>Craniata</taxon>
        <taxon>Vertebrata</taxon>
        <taxon>Euteleostomi</taxon>
        <taxon>Actinopterygii</taxon>
        <taxon>Neopterygii</taxon>
        <taxon>Teleostei</taxon>
        <taxon>Ostariophysi</taxon>
        <taxon>Cypriniformes</taxon>
        <taxon>Cyprinidae</taxon>
        <taxon>Labeoninae</taxon>
        <taxon>Labeonini</taxon>
        <taxon>Cirrhinus</taxon>
    </lineage>
</organism>
<keyword evidence="8" id="KW-0812">Transmembrane</keyword>
<feature type="region of interest" description="Disordered" evidence="16">
    <location>
        <begin position="1"/>
        <end position="20"/>
    </location>
</feature>
<evidence type="ECO:0000256" key="16">
    <source>
        <dbReference type="SAM" id="MobiDB-lite"/>
    </source>
</evidence>
<evidence type="ECO:0000256" key="12">
    <source>
        <dbReference type="ARBA" id="ARBA00023128"/>
    </source>
</evidence>
<comment type="subcellular location">
    <subcellularLocation>
        <location evidence="2">Mitochondrion inner membrane</location>
        <topology evidence="2">Single-pass membrane protein</topology>
        <orientation evidence="2">Matrix side</orientation>
    </subcellularLocation>
</comment>
<evidence type="ECO:0000313" key="18">
    <source>
        <dbReference type="Proteomes" id="UP001558613"/>
    </source>
</evidence>
<comment type="caution">
    <text evidence="17">The sequence shown here is derived from an EMBL/GenBank/DDBJ whole genome shotgun (WGS) entry which is preliminary data.</text>
</comment>
<evidence type="ECO:0000256" key="5">
    <source>
        <dbReference type="ARBA" id="ARBA00018678"/>
    </source>
</evidence>
<protein>
    <recommendedName>
        <fullName evidence="5">NADH dehydrogenase [ubiquinone] 1 beta subcomplex subunit 1</fullName>
    </recommendedName>
    <alternativeName>
        <fullName evidence="15">Complex I-MNLL</fullName>
    </alternativeName>
    <alternativeName>
        <fullName evidence="14">NADH-ubiquinone oxidoreductase MNLL subunit</fullName>
    </alternativeName>
</protein>
<keyword evidence="9" id="KW-0999">Mitochondrion inner membrane</keyword>
<evidence type="ECO:0000256" key="1">
    <source>
        <dbReference type="ARBA" id="ARBA00003335"/>
    </source>
</evidence>
<gene>
    <name evidence="17" type="ORF">QQF64_023689</name>
</gene>
<keyword evidence="11" id="KW-1133">Transmembrane helix</keyword>
<evidence type="ECO:0000256" key="3">
    <source>
        <dbReference type="ARBA" id="ARBA00007393"/>
    </source>
</evidence>
<evidence type="ECO:0000256" key="15">
    <source>
        <dbReference type="ARBA" id="ARBA00033364"/>
    </source>
</evidence>
<dbReference type="EMBL" id="JAYMGO010000003">
    <property type="protein sequence ID" value="KAL1277016.1"/>
    <property type="molecule type" value="Genomic_DNA"/>
</dbReference>
<dbReference type="PANTHER" id="PTHR15222:SF2">
    <property type="entry name" value="NADH DEHYDROGENASE [UBIQUINONE] 1 BETA SUBCOMPLEX SUBUNIT 1"/>
    <property type="match status" value="1"/>
</dbReference>
<comment type="subunit">
    <text evidence="4">Complex I is composed of 45 different subunits.</text>
</comment>
<evidence type="ECO:0000256" key="4">
    <source>
        <dbReference type="ARBA" id="ARBA00011533"/>
    </source>
</evidence>
<evidence type="ECO:0000256" key="10">
    <source>
        <dbReference type="ARBA" id="ARBA00022982"/>
    </source>
</evidence>
<keyword evidence="12" id="KW-0496">Mitochondrion</keyword>
<reference evidence="17 18" key="1">
    <citation type="submission" date="2023-09" db="EMBL/GenBank/DDBJ databases">
        <authorList>
            <person name="Wang M."/>
        </authorList>
    </citation>
    <scope>NUCLEOTIDE SEQUENCE [LARGE SCALE GENOMIC DNA]</scope>
    <source>
        <strain evidence="17">GT-2023</strain>
        <tissue evidence="17">Liver</tissue>
    </source>
</reference>
<keyword evidence="13" id="KW-0472">Membrane</keyword>
<evidence type="ECO:0000256" key="14">
    <source>
        <dbReference type="ARBA" id="ARBA00030377"/>
    </source>
</evidence>
<dbReference type="InterPro" id="IPR012575">
    <property type="entry name" value="NDUB1"/>
</dbReference>
<keyword evidence="10" id="KW-0249">Electron transport</keyword>
<keyword evidence="6" id="KW-0813">Transport</keyword>
<comment type="similarity">
    <text evidence="3">Belongs to the complex I NDUFB1 subunit family.</text>
</comment>
<comment type="function">
    <text evidence="1">Accessory subunit of the mitochondrial membrane respiratory chain NADH dehydrogenase (Complex I) that is believed not to be involved in catalysis. Complex I functions in the transfer of electrons from NADH to the respiratory chain. The immediate electron acceptor for the enzyme is believed to be ubiquinone.</text>
</comment>
<keyword evidence="18" id="KW-1185">Reference proteome</keyword>